<reference evidence="1 2" key="1">
    <citation type="submission" date="2017-03" db="EMBL/GenBank/DDBJ databases">
        <authorList>
            <person name="Afonso C.L."/>
            <person name="Miller P.J."/>
            <person name="Scott M.A."/>
            <person name="Spackman E."/>
            <person name="Goraichik I."/>
            <person name="Dimitrov K.M."/>
            <person name="Suarez D.L."/>
            <person name="Swayne D.E."/>
        </authorList>
    </citation>
    <scope>NUCLEOTIDE SEQUENCE [LARGE SCALE GENOMIC DNA]</scope>
    <source>
        <strain evidence="1">PRJEB14757</strain>
    </source>
</reference>
<dbReference type="AlphaFoldDB" id="A0A1W1H6D9"/>
<dbReference type="OrthoDB" id="9813449at2"/>
<dbReference type="Gene3D" id="2.30.30.110">
    <property type="match status" value="1"/>
</dbReference>
<protein>
    <recommendedName>
        <fullName evidence="3">Transcriptional modulator of MazE/toxin, MazF</fullName>
    </recommendedName>
</protein>
<dbReference type="InterPro" id="IPR011067">
    <property type="entry name" value="Plasmid_toxin/cell-grow_inhib"/>
</dbReference>
<dbReference type="Proteomes" id="UP000191931">
    <property type="component" value="Unassembled WGS sequence"/>
</dbReference>
<organism evidence="1 2">
    <name type="scientific">Desulfamplus magnetovallimortis</name>
    <dbReference type="NCBI Taxonomy" id="1246637"/>
    <lineage>
        <taxon>Bacteria</taxon>
        <taxon>Pseudomonadati</taxon>
        <taxon>Thermodesulfobacteriota</taxon>
        <taxon>Desulfobacteria</taxon>
        <taxon>Desulfobacterales</taxon>
        <taxon>Desulfobacteraceae</taxon>
        <taxon>Desulfamplus</taxon>
    </lineage>
</organism>
<dbReference type="SUPFAM" id="SSF50118">
    <property type="entry name" value="Cell growth inhibitor/plasmid maintenance toxic component"/>
    <property type="match status" value="1"/>
</dbReference>
<proteinExistence type="predicted"/>
<evidence type="ECO:0000313" key="2">
    <source>
        <dbReference type="Proteomes" id="UP000191931"/>
    </source>
</evidence>
<dbReference type="InterPro" id="IPR003477">
    <property type="entry name" value="PemK-like"/>
</dbReference>
<dbReference type="RefSeq" id="WP_080804330.1">
    <property type="nucleotide sequence ID" value="NZ_LT828546.1"/>
</dbReference>
<name>A0A1W1H6D9_9BACT</name>
<evidence type="ECO:0008006" key="3">
    <source>
        <dbReference type="Google" id="ProtNLM"/>
    </source>
</evidence>
<evidence type="ECO:0000313" key="1">
    <source>
        <dbReference type="EMBL" id="SLM27938.1"/>
    </source>
</evidence>
<dbReference type="Pfam" id="PF02452">
    <property type="entry name" value="PemK_toxin"/>
    <property type="match status" value="1"/>
</dbReference>
<keyword evidence="2" id="KW-1185">Reference proteome</keyword>
<dbReference type="EMBL" id="FWEV01000025">
    <property type="protein sequence ID" value="SLM27938.1"/>
    <property type="molecule type" value="Genomic_DNA"/>
</dbReference>
<gene>
    <name evidence="1" type="ORF">MTBBW1_1200013</name>
</gene>
<dbReference type="GO" id="GO:0003677">
    <property type="term" value="F:DNA binding"/>
    <property type="evidence" value="ECO:0007669"/>
    <property type="project" value="InterPro"/>
</dbReference>
<sequence length="110" mass="12119">MGNFVKGDIVVVPFPFSDLSTNKKRPALIVATLQGDDVVMCQITSKNVNDNYSISLSKDDFKSGKLPVNSNIRPNRLFTGDANIIIKQAGKLKKVKLDDVVEKIVEILKT</sequence>
<dbReference type="STRING" id="1246637.MTBBW1_1200013"/>
<accession>A0A1W1H6D9</accession>